<name>A0A848F562_9BURK</name>
<organism evidence="4 5">
    <name type="scientific">Azohydromonas caseinilytica</name>
    <dbReference type="NCBI Taxonomy" id="2728836"/>
    <lineage>
        <taxon>Bacteria</taxon>
        <taxon>Pseudomonadati</taxon>
        <taxon>Pseudomonadota</taxon>
        <taxon>Betaproteobacteria</taxon>
        <taxon>Burkholderiales</taxon>
        <taxon>Sphaerotilaceae</taxon>
        <taxon>Azohydromonas</taxon>
    </lineage>
</organism>
<keyword evidence="2" id="KW-0472">Membrane</keyword>
<evidence type="ECO:0000256" key="1">
    <source>
        <dbReference type="ARBA" id="ARBA00004442"/>
    </source>
</evidence>
<dbReference type="EMBL" id="JABBFW010000004">
    <property type="protein sequence ID" value="NML14754.1"/>
    <property type="molecule type" value="Genomic_DNA"/>
</dbReference>
<sequence>MSPYYLGASLSRGHDSNIFRVPEAKGPQSDSITTGALLAGLNQPISRQRVYADLELRRQRFDKLQELNNTGYKLASGLDWETVGNFSGALKLGTEKSLASYSTLFQETLQEKNIERERSFSASVQRGTARNDLQVFGALNAREVDYSSPAFRSRENNRRALRIGARWHKSDLLTLGAAAVEARGKYPSLPDAYNSHGVEFTGDWAVSGASHLDGKIIHERRRYDSARQRDFSGLTGLLRWKWEPTGKLALTTSLLRDADDSERFTDNTPNQPIAGSRVTNSVMLDGAWKATSKITFNASMRYSDRKLVNFAPSGAPMQRGSDTTRLASLGATWTATNNVSVGCNVARESRSTESNLSFSYKANTANCYLQAALK</sequence>
<dbReference type="Proteomes" id="UP000574067">
    <property type="component" value="Unassembled WGS sequence"/>
</dbReference>
<dbReference type="InterPro" id="IPR036942">
    <property type="entry name" value="Beta-barrel_TonB_sf"/>
</dbReference>
<comment type="caution">
    <text evidence="4">The sequence shown here is derived from an EMBL/GenBank/DDBJ whole genome shotgun (WGS) entry which is preliminary data.</text>
</comment>
<proteinExistence type="predicted"/>
<keyword evidence="3" id="KW-0998">Cell outer membrane</keyword>
<dbReference type="GO" id="GO:0009279">
    <property type="term" value="C:cell outer membrane"/>
    <property type="evidence" value="ECO:0007669"/>
    <property type="project" value="UniProtKB-SubCell"/>
</dbReference>
<reference evidence="4 5" key="1">
    <citation type="submission" date="2020-04" db="EMBL/GenBank/DDBJ databases">
        <title>Azohydromonas sp. isolated from soil.</title>
        <authorList>
            <person name="Dahal R.H."/>
        </authorList>
    </citation>
    <scope>NUCLEOTIDE SEQUENCE [LARGE SCALE GENOMIC DNA]</scope>
    <source>
        <strain evidence="4 5">G-1-1-14</strain>
    </source>
</reference>
<evidence type="ECO:0000313" key="5">
    <source>
        <dbReference type="Proteomes" id="UP000574067"/>
    </source>
</evidence>
<comment type="subcellular location">
    <subcellularLocation>
        <location evidence="1">Cell outer membrane</location>
    </subcellularLocation>
</comment>
<accession>A0A848F562</accession>
<dbReference type="AlphaFoldDB" id="A0A848F562"/>
<keyword evidence="5" id="KW-1185">Reference proteome</keyword>
<dbReference type="SUPFAM" id="SSF56935">
    <property type="entry name" value="Porins"/>
    <property type="match status" value="1"/>
</dbReference>
<protein>
    <submittedName>
        <fullName evidence="4">Outer membrane beta-barrel protein</fullName>
    </submittedName>
</protein>
<gene>
    <name evidence="4" type="ORF">HHL10_07175</name>
</gene>
<evidence type="ECO:0000256" key="2">
    <source>
        <dbReference type="ARBA" id="ARBA00023136"/>
    </source>
</evidence>
<evidence type="ECO:0000256" key="3">
    <source>
        <dbReference type="ARBA" id="ARBA00023237"/>
    </source>
</evidence>
<evidence type="ECO:0000313" key="4">
    <source>
        <dbReference type="EMBL" id="NML14754.1"/>
    </source>
</evidence>
<dbReference type="Gene3D" id="2.40.170.20">
    <property type="entry name" value="TonB-dependent receptor, beta-barrel domain"/>
    <property type="match status" value="1"/>
</dbReference>